<keyword evidence="23" id="KW-1185">Reference proteome</keyword>
<dbReference type="PANTHER" id="PTHR19370:SF184">
    <property type="entry name" value="NADH-CYTOCHROME B5 REDUCTASE-LIKE"/>
    <property type="match status" value="1"/>
</dbReference>
<sequence>MNSDICLFIFSVIAAFLGWSFIAKVITGQFAHMNWIIAAYHDAVSFADPSVVVAFVIGISLSVAMLVIYTRGGARGLSPTEWRSYKLVSIRPVSSTTSIYRFALPKPSTVLGLPVGKHVSVRAEIGGKTIMRSYTPITDDTTRGAFELMVKSYPQGRISRKFAELKVGDSLEMKGPRGNYEYVQGKYDRIGMIAGGTGLTPCLQVVTASLRDPSDKTRFDLIYANVTASEILLMEHLDELAAKHPDRFRVYYVLNQAPAGWKGGVGFVTRDAIEKYLPAAAENGQILMCGPPPMMDAMKKILVDIGYPTAGTVSRAGDVRTSTLSANQRVFVF</sequence>
<organism evidence="22 23">
    <name type="scientific">Malassezia cuniculi</name>
    <dbReference type="NCBI Taxonomy" id="948313"/>
    <lineage>
        <taxon>Eukaryota</taxon>
        <taxon>Fungi</taxon>
        <taxon>Dikarya</taxon>
        <taxon>Basidiomycota</taxon>
        <taxon>Ustilaginomycotina</taxon>
        <taxon>Malasseziomycetes</taxon>
        <taxon>Malasseziales</taxon>
        <taxon>Malasseziaceae</taxon>
        <taxon>Malassezia</taxon>
    </lineage>
</organism>
<dbReference type="InterPro" id="IPR039261">
    <property type="entry name" value="FNR_nucleotide-bd"/>
</dbReference>
<keyword evidence="9 19" id="KW-0274">FAD</keyword>
<dbReference type="GO" id="GO:0090524">
    <property type="term" value="F:cytochrome-b5 reductase activity, acting on NADH"/>
    <property type="evidence" value="ECO:0007669"/>
    <property type="project" value="UniProtKB-EC"/>
</dbReference>
<keyword evidence="11 22" id="KW-0560">Oxidoreductase</keyword>
<dbReference type="Proteomes" id="UP001219933">
    <property type="component" value="Chromosome 2"/>
</dbReference>
<dbReference type="EMBL" id="CP119878">
    <property type="protein sequence ID" value="WFD34338.1"/>
    <property type="molecule type" value="Genomic_DNA"/>
</dbReference>
<evidence type="ECO:0000256" key="4">
    <source>
        <dbReference type="ARBA" id="ARBA00006105"/>
    </source>
</evidence>
<keyword evidence="10 20" id="KW-1133">Transmembrane helix</keyword>
<evidence type="ECO:0000256" key="19">
    <source>
        <dbReference type="PIRSR" id="PIRSR601834-1"/>
    </source>
</evidence>
<dbReference type="Pfam" id="PF00970">
    <property type="entry name" value="FAD_binding_6"/>
    <property type="match status" value="1"/>
</dbReference>
<evidence type="ECO:0000256" key="12">
    <source>
        <dbReference type="ARBA" id="ARBA00023027"/>
    </source>
</evidence>
<accession>A0AAF0EPA3</accession>
<dbReference type="Pfam" id="PF00175">
    <property type="entry name" value="NAD_binding_1"/>
    <property type="match status" value="1"/>
</dbReference>
<feature type="transmembrane region" description="Helical" evidence="20">
    <location>
        <begin position="7"/>
        <end position="31"/>
    </location>
</feature>
<comment type="pathway">
    <text evidence="3">Protein modification; peptidyl-diphthamide biosynthesis.</text>
</comment>
<dbReference type="PANTHER" id="PTHR19370">
    <property type="entry name" value="NADH-CYTOCHROME B5 REDUCTASE"/>
    <property type="match status" value="1"/>
</dbReference>
<evidence type="ECO:0000256" key="13">
    <source>
        <dbReference type="ARBA" id="ARBA00023128"/>
    </source>
</evidence>
<dbReference type="CDD" id="cd06183">
    <property type="entry name" value="cyt_b5_reduct_like"/>
    <property type="match status" value="1"/>
</dbReference>
<dbReference type="PRINTS" id="PR00406">
    <property type="entry name" value="CYTB5RDTASE"/>
</dbReference>
<proteinExistence type="inferred from homology"/>
<protein>
    <recommendedName>
        <fullName evidence="15">NADH-cytochrome b5 reductase 1</fullName>
        <ecNumber evidence="5">1.6.2.2</ecNumber>
    </recommendedName>
    <alternativeName>
        <fullName evidence="16">Microsomal cytochrome b reductase</fullName>
    </alternativeName>
</protein>
<evidence type="ECO:0000256" key="17">
    <source>
        <dbReference type="ARBA" id="ARBA00047682"/>
    </source>
</evidence>
<dbReference type="SUPFAM" id="SSF52343">
    <property type="entry name" value="Ferredoxin reductase-like, C-terminal NADP-linked domain"/>
    <property type="match status" value="1"/>
</dbReference>
<keyword evidence="7 20" id="KW-0812">Transmembrane</keyword>
<dbReference type="GO" id="GO:0005741">
    <property type="term" value="C:mitochondrial outer membrane"/>
    <property type="evidence" value="ECO:0007669"/>
    <property type="project" value="UniProtKB-SubCell"/>
</dbReference>
<evidence type="ECO:0000256" key="7">
    <source>
        <dbReference type="ARBA" id="ARBA00022692"/>
    </source>
</evidence>
<evidence type="ECO:0000256" key="16">
    <source>
        <dbReference type="ARBA" id="ARBA00041901"/>
    </source>
</evidence>
<feature type="binding site" evidence="19">
    <location>
        <position position="134"/>
    </location>
    <ligand>
        <name>FAD</name>
        <dbReference type="ChEBI" id="CHEBI:57692"/>
    </ligand>
</feature>
<evidence type="ECO:0000256" key="3">
    <source>
        <dbReference type="ARBA" id="ARBA00005156"/>
    </source>
</evidence>
<dbReference type="SUPFAM" id="SSF63380">
    <property type="entry name" value="Riboflavin synthase domain-like"/>
    <property type="match status" value="1"/>
</dbReference>
<gene>
    <name evidence="22" type="primary">CBR1</name>
    <name evidence="22" type="ORF">MCUN1_001177</name>
</gene>
<dbReference type="InterPro" id="IPR001433">
    <property type="entry name" value="OxRdtase_FAD/NAD-bd"/>
</dbReference>
<evidence type="ECO:0000256" key="2">
    <source>
        <dbReference type="ARBA" id="ARBA00004294"/>
    </source>
</evidence>
<keyword evidence="13" id="KW-0496">Mitochondrion</keyword>
<keyword evidence="12" id="KW-0520">NAD</keyword>
<dbReference type="PROSITE" id="PS51384">
    <property type="entry name" value="FAD_FR"/>
    <property type="match status" value="1"/>
</dbReference>
<keyword evidence="8" id="KW-1000">Mitochondrion outer membrane</keyword>
<comment type="cofactor">
    <cofactor evidence="1 19">
        <name>FAD</name>
        <dbReference type="ChEBI" id="CHEBI:57692"/>
    </cofactor>
</comment>
<evidence type="ECO:0000256" key="9">
    <source>
        <dbReference type="ARBA" id="ARBA00022827"/>
    </source>
</evidence>
<evidence type="ECO:0000256" key="6">
    <source>
        <dbReference type="ARBA" id="ARBA00022630"/>
    </source>
</evidence>
<evidence type="ECO:0000256" key="14">
    <source>
        <dbReference type="ARBA" id="ARBA00023136"/>
    </source>
</evidence>
<dbReference type="InterPro" id="IPR017938">
    <property type="entry name" value="Riboflavin_synthase-like_b-brl"/>
</dbReference>
<evidence type="ECO:0000256" key="11">
    <source>
        <dbReference type="ARBA" id="ARBA00023002"/>
    </source>
</evidence>
<dbReference type="FunFam" id="2.40.30.10:FF:000032">
    <property type="entry name" value="NADH-cytochrome b5 reductase"/>
    <property type="match status" value="1"/>
</dbReference>
<evidence type="ECO:0000313" key="23">
    <source>
        <dbReference type="Proteomes" id="UP001219933"/>
    </source>
</evidence>
<dbReference type="Gene3D" id="3.40.50.80">
    <property type="entry name" value="Nucleotide-binding domain of ferredoxin-NADP reductase (FNR) module"/>
    <property type="match status" value="1"/>
</dbReference>
<comment type="catalytic activity">
    <reaction evidence="17">
        <text>2 Fe(III)-[cytochrome b5] + NADH = 2 Fe(II)-[cytochrome b5] + NAD(+) + H(+)</text>
        <dbReference type="Rhea" id="RHEA:46680"/>
        <dbReference type="Rhea" id="RHEA-COMP:10438"/>
        <dbReference type="Rhea" id="RHEA-COMP:10439"/>
        <dbReference type="ChEBI" id="CHEBI:15378"/>
        <dbReference type="ChEBI" id="CHEBI:29033"/>
        <dbReference type="ChEBI" id="CHEBI:29034"/>
        <dbReference type="ChEBI" id="CHEBI:57540"/>
        <dbReference type="ChEBI" id="CHEBI:57945"/>
        <dbReference type="EC" id="1.6.2.2"/>
    </reaction>
</comment>
<comment type="similarity">
    <text evidence="4">Belongs to the flavoprotein pyridine nucleotide cytochrome reductase family.</text>
</comment>
<evidence type="ECO:0000256" key="10">
    <source>
        <dbReference type="ARBA" id="ARBA00022989"/>
    </source>
</evidence>
<evidence type="ECO:0000256" key="20">
    <source>
        <dbReference type="SAM" id="Phobius"/>
    </source>
</evidence>
<comment type="subcellular location">
    <subcellularLocation>
        <location evidence="2">Mitochondrion outer membrane</location>
    </subcellularLocation>
</comment>
<feature type="binding site" evidence="19">
    <location>
        <position position="132"/>
    </location>
    <ligand>
        <name>FAD</name>
        <dbReference type="ChEBI" id="CHEBI:57692"/>
    </ligand>
</feature>
<dbReference type="FunFam" id="3.40.50.80:FF:000019">
    <property type="entry name" value="NADH-cytochrome b5 reductase"/>
    <property type="match status" value="1"/>
</dbReference>
<feature type="binding site" evidence="19">
    <location>
        <position position="159"/>
    </location>
    <ligand>
        <name>FAD</name>
        <dbReference type="ChEBI" id="CHEBI:57692"/>
    </ligand>
</feature>
<reference evidence="22" key="1">
    <citation type="submission" date="2023-03" db="EMBL/GenBank/DDBJ databases">
        <title>Mating type loci evolution in Malassezia.</title>
        <authorList>
            <person name="Coelho M.A."/>
        </authorList>
    </citation>
    <scope>NUCLEOTIDE SEQUENCE</scope>
    <source>
        <strain evidence="22">CBS 11721</strain>
    </source>
</reference>
<evidence type="ECO:0000259" key="21">
    <source>
        <dbReference type="PROSITE" id="PS51384"/>
    </source>
</evidence>
<keyword evidence="6 19" id="KW-0285">Flavoprotein</keyword>
<feature type="domain" description="FAD-binding FR-type" evidence="21">
    <location>
        <begin position="80"/>
        <end position="183"/>
    </location>
</feature>
<comment type="catalytic activity">
    <reaction evidence="18">
        <text>2 Fe(3+)-[Dph3] + NADH = 2 Fe(2+)-[Dph3] + NAD(+) + H(+)</text>
        <dbReference type="Rhea" id="RHEA:71231"/>
        <dbReference type="Rhea" id="RHEA-COMP:18002"/>
        <dbReference type="Rhea" id="RHEA-COMP:18003"/>
        <dbReference type="ChEBI" id="CHEBI:15378"/>
        <dbReference type="ChEBI" id="CHEBI:29033"/>
        <dbReference type="ChEBI" id="CHEBI:29034"/>
        <dbReference type="ChEBI" id="CHEBI:57540"/>
        <dbReference type="ChEBI" id="CHEBI:57945"/>
        <dbReference type="ChEBI" id="CHEBI:83228"/>
    </reaction>
    <physiologicalReaction direction="left-to-right" evidence="18">
        <dbReference type="Rhea" id="RHEA:71232"/>
    </physiologicalReaction>
</comment>
<feature type="binding site" evidence="19">
    <location>
        <position position="158"/>
    </location>
    <ligand>
        <name>FAD</name>
        <dbReference type="ChEBI" id="CHEBI:57692"/>
    </ligand>
</feature>
<evidence type="ECO:0000256" key="18">
    <source>
        <dbReference type="ARBA" id="ARBA00049138"/>
    </source>
</evidence>
<evidence type="ECO:0000256" key="1">
    <source>
        <dbReference type="ARBA" id="ARBA00001974"/>
    </source>
</evidence>
<dbReference type="InterPro" id="IPR001834">
    <property type="entry name" value="CBR-like"/>
</dbReference>
<keyword evidence="14 20" id="KW-0472">Membrane</keyword>
<dbReference type="EC" id="1.6.2.2" evidence="5"/>
<dbReference type="InterPro" id="IPR008333">
    <property type="entry name" value="Cbr1-like_FAD-bd_dom"/>
</dbReference>
<dbReference type="Gene3D" id="2.40.30.10">
    <property type="entry name" value="Translation factors"/>
    <property type="match status" value="1"/>
</dbReference>
<dbReference type="InterPro" id="IPR017927">
    <property type="entry name" value="FAD-bd_FR_type"/>
</dbReference>
<evidence type="ECO:0000256" key="8">
    <source>
        <dbReference type="ARBA" id="ARBA00022787"/>
    </source>
</evidence>
<dbReference type="AlphaFoldDB" id="A0AAF0EPA3"/>
<evidence type="ECO:0000313" key="22">
    <source>
        <dbReference type="EMBL" id="WFD34338.1"/>
    </source>
</evidence>
<name>A0AAF0EPA3_9BASI</name>
<feature type="binding site" evidence="19">
    <location>
        <position position="151"/>
    </location>
    <ligand>
        <name>FAD</name>
        <dbReference type="ChEBI" id="CHEBI:57692"/>
    </ligand>
</feature>
<feature type="transmembrane region" description="Helical" evidence="20">
    <location>
        <begin position="51"/>
        <end position="69"/>
    </location>
</feature>
<evidence type="ECO:0000256" key="5">
    <source>
        <dbReference type="ARBA" id="ARBA00012011"/>
    </source>
</evidence>
<feature type="binding site" evidence="19">
    <location>
        <position position="200"/>
    </location>
    <ligand>
        <name>FAD</name>
        <dbReference type="ChEBI" id="CHEBI:57692"/>
    </ligand>
</feature>
<evidence type="ECO:0000256" key="15">
    <source>
        <dbReference type="ARBA" id="ARBA00039438"/>
    </source>
</evidence>